<comment type="similarity">
    <text evidence="1">Belongs to the LovG family.</text>
</comment>
<dbReference type="InterPro" id="IPR005645">
    <property type="entry name" value="FSH-like_dom"/>
</dbReference>
<evidence type="ECO:0000256" key="1">
    <source>
        <dbReference type="ARBA" id="ARBA00005863"/>
    </source>
</evidence>
<feature type="domain" description="Serine hydrolase" evidence="3">
    <location>
        <begin position="32"/>
        <end position="138"/>
    </location>
</feature>
<sequence length="199" mass="21631">MCEALSAAKMRDFSTMTAELLPEVASLVKSAVAKAKARGSQVVGVIGFSQGTRVVAGLLKAAQIRRELLKEGKGQGLDWCDFKFGVSVCLSFPPPLIPIEVIEVVKGSGLDEARQKEILEAKIKLPALHLLGAQDEWKWAGKLLVESAYEVDPEPKDEVGKGKNGVFEFAMGHHYPVQPEDTQKVADWVLGTWEETKGS</sequence>
<gene>
    <name evidence="4" type="ORF">SLS60_007045</name>
</gene>
<dbReference type="Gene3D" id="3.40.50.1820">
    <property type="entry name" value="alpha/beta hydrolase"/>
    <property type="match status" value="1"/>
</dbReference>
<evidence type="ECO:0000313" key="5">
    <source>
        <dbReference type="Proteomes" id="UP001521785"/>
    </source>
</evidence>
<comment type="caution">
    <text evidence="4">The sequence shown here is derived from an EMBL/GenBank/DDBJ whole genome shotgun (WGS) entry which is preliminary data.</text>
</comment>
<evidence type="ECO:0000313" key="4">
    <source>
        <dbReference type="EMBL" id="KAL1600657.1"/>
    </source>
</evidence>
<proteinExistence type="inferred from homology"/>
<dbReference type="EMBL" id="JAKJXO020000009">
    <property type="protein sequence ID" value="KAL1600657.1"/>
    <property type="molecule type" value="Genomic_DNA"/>
</dbReference>
<dbReference type="InterPro" id="IPR050593">
    <property type="entry name" value="LovG"/>
</dbReference>
<evidence type="ECO:0000259" key="3">
    <source>
        <dbReference type="Pfam" id="PF03959"/>
    </source>
</evidence>
<accession>A0ABR3R9K8</accession>
<dbReference type="PANTHER" id="PTHR48070:SF3">
    <property type="entry name" value="ESTERASE DBAE-RELATED"/>
    <property type="match status" value="1"/>
</dbReference>
<keyword evidence="5" id="KW-1185">Reference proteome</keyword>
<reference evidence="4 5" key="1">
    <citation type="submission" date="2024-02" db="EMBL/GenBank/DDBJ databases">
        <title>De novo assembly and annotation of 12 fungi associated with fruit tree decline syndrome in Ontario, Canada.</title>
        <authorList>
            <person name="Sulman M."/>
            <person name="Ellouze W."/>
            <person name="Ilyukhin E."/>
        </authorList>
    </citation>
    <scope>NUCLEOTIDE SEQUENCE [LARGE SCALE GENOMIC DNA]</scope>
    <source>
        <strain evidence="4 5">M42-189</strain>
    </source>
</reference>
<dbReference type="Proteomes" id="UP001521785">
    <property type="component" value="Unassembled WGS sequence"/>
</dbReference>
<keyword evidence="2" id="KW-0378">Hydrolase</keyword>
<dbReference type="InterPro" id="IPR029058">
    <property type="entry name" value="AB_hydrolase_fold"/>
</dbReference>
<organism evidence="4 5">
    <name type="scientific">Paraconiothyrium brasiliense</name>
    <dbReference type="NCBI Taxonomy" id="300254"/>
    <lineage>
        <taxon>Eukaryota</taxon>
        <taxon>Fungi</taxon>
        <taxon>Dikarya</taxon>
        <taxon>Ascomycota</taxon>
        <taxon>Pezizomycotina</taxon>
        <taxon>Dothideomycetes</taxon>
        <taxon>Pleosporomycetidae</taxon>
        <taxon>Pleosporales</taxon>
        <taxon>Massarineae</taxon>
        <taxon>Didymosphaeriaceae</taxon>
        <taxon>Paraconiothyrium</taxon>
    </lineage>
</organism>
<dbReference type="Pfam" id="PF03959">
    <property type="entry name" value="FSH1"/>
    <property type="match status" value="1"/>
</dbReference>
<evidence type="ECO:0000256" key="2">
    <source>
        <dbReference type="ARBA" id="ARBA00022801"/>
    </source>
</evidence>
<name>A0ABR3R9K8_9PLEO</name>
<dbReference type="PANTHER" id="PTHR48070">
    <property type="entry name" value="ESTERASE OVCA2"/>
    <property type="match status" value="1"/>
</dbReference>
<protein>
    <recommendedName>
        <fullName evidence="3">Serine hydrolase domain-containing protein</fullName>
    </recommendedName>
</protein>